<evidence type="ECO:0000256" key="1">
    <source>
        <dbReference type="SAM" id="SignalP"/>
    </source>
</evidence>
<accession>A0A562KSA4</accession>
<dbReference type="EMBL" id="VLKM01000001">
    <property type="protein sequence ID" value="TWH98237.1"/>
    <property type="molecule type" value="Genomic_DNA"/>
</dbReference>
<keyword evidence="3" id="KW-1185">Reference proteome</keyword>
<dbReference type="AlphaFoldDB" id="A0A562KSA4"/>
<name>A0A562KSA4_9FLAO</name>
<gene>
    <name evidence="2" type="ORF">IP97_00183</name>
</gene>
<feature type="chain" id="PRO_5022774329" evidence="1">
    <location>
        <begin position="23"/>
        <end position="268"/>
    </location>
</feature>
<comment type="caution">
    <text evidence="2">The sequence shown here is derived from an EMBL/GenBank/DDBJ whole genome shotgun (WGS) entry which is preliminary data.</text>
</comment>
<dbReference type="PROSITE" id="PS51257">
    <property type="entry name" value="PROKAR_LIPOPROTEIN"/>
    <property type="match status" value="1"/>
</dbReference>
<keyword evidence="1" id="KW-0732">Signal</keyword>
<proteinExistence type="predicted"/>
<protein>
    <submittedName>
        <fullName evidence="2">Uncharacterized protein</fullName>
    </submittedName>
</protein>
<reference evidence="2 3" key="1">
    <citation type="journal article" date="2015" name="Stand. Genomic Sci.">
        <title>Genomic Encyclopedia of Bacterial and Archaeal Type Strains, Phase III: the genomes of soil and plant-associated and newly described type strains.</title>
        <authorList>
            <person name="Whitman W.B."/>
            <person name="Woyke T."/>
            <person name="Klenk H.P."/>
            <person name="Zhou Y."/>
            <person name="Lilburn T.G."/>
            <person name="Beck B.J."/>
            <person name="De Vos P."/>
            <person name="Vandamme P."/>
            <person name="Eisen J.A."/>
            <person name="Garrity G."/>
            <person name="Hugenholtz P."/>
            <person name="Kyrpides N.C."/>
        </authorList>
    </citation>
    <scope>NUCLEOTIDE SEQUENCE [LARGE SCALE GENOMIC DNA]</scope>
    <source>
        <strain evidence="2 3">CGMCC 1.6844</strain>
    </source>
</reference>
<evidence type="ECO:0000313" key="3">
    <source>
        <dbReference type="Proteomes" id="UP000315312"/>
    </source>
</evidence>
<feature type="signal peptide" evidence="1">
    <location>
        <begin position="1"/>
        <end position="22"/>
    </location>
</feature>
<dbReference type="Proteomes" id="UP000315312">
    <property type="component" value="Unassembled WGS sequence"/>
</dbReference>
<evidence type="ECO:0000313" key="2">
    <source>
        <dbReference type="EMBL" id="TWH98237.1"/>
    </source>
</evidence>
<sequence length="268" mass="29265">MKKTILLTFLCVSSLFISCSNDDENGNGADNFTIPLTDGNYWTYDVDSEGTFTRDSLYISGDVVFNTKTYKKFQTRDDVATGFYSSSLRNNGVRKSDSKLLLSGDLSLASGQNLPINFDLSLDDFVIFNSNASNNQALNSNPVTGTIQETFNGFPLTINYSLQSYGGESFTTFTSPNGEAYNNVKATKIKLNVSVTTEQTVGGFTIPITVLAPQDLIISTLYTAEGIGVVYTNTDTSYSINSTVAEQFGIPATGTQNQKEYLDIYMID</sequence>
<organism evidence="2 3">
    <name type="scientific">Flavobacterium cheniae</name>
    <dbReference type="NCBI Taxonomy" id="295428"/>
    <lineage>
        <taxon>Bacteria</taxon>
        <taxon>Pseudomonadati</taxon>
        <taxon>Bacteroidota</taxon>
        <taxon>Flavobacteriia</taxon>
        <taxon>Flavobacteriales</taxon>
        <taxon>Flavobacteriaceae</taxon>
        <taxon>Flavobacterium</taxon>
    </lineage>
</organism>
<dbReference type="OrthoDB" id="1435518at2"/>
<dbReference type="RefSeq" id="WP_133606740.1">
    <property type="nucleotide sequence ID" value="NZ_SNZC01000001.1"/>
</dbReference>